<feature type="compositionally biased region" description="Basic and acidic residues" evidence="1">
    <location>
        <begin position="618"/>
        <end position="630"/>
    </location>
</feature>
<evidence type="ECO:0000313" key="2">
    <source>
        <dbReference type="EMBL" id="KNA02223.1"/>
    </source>
</evidence>
<evidence type="ECO:0000313" key="3">
    <source>
        <dbReference type="Proteomes" id="UP000053239"/>
    </source>
</evidence>
<dbReference type="Pfam" id="PF05795">
    <property type="entry name" value="Plasmodium_Vir"/>
    <property type="match status" value="1"/>
</dbReference>
<dbReference type="AlphaFoldDB" id="A0A0J9U4Z1"/>
<evidence type="ECO:0000256" key="1">
    <source>
        <dbReference type="SAM" id="MobiDB-lite"/>
    </source>
</evidence>
<dbReference type="InterPro" id="IPR008780">
    <property type="entry name" value="Plasmodium_Vir"/>
</dbReference>
<dbReference type="EMBL" id="KQ235190">
    <property type="protein sequence ID" value="KNA02223.1"/>
    <property type="molecule type" value="Genomic_DNA"/>
</dbReference>
<proteinExistence type="predicted"/>
<reference evidence="2 3" key="1">
    <citation type="submission" date="2011-09" db="EMBL/GenBank/DDBJ databases">
        <title>The Genome Sequence of Plasmodium vivax North Korean.</title>
        <authorList>
            <consortium name="The Broad Institute Genome Sequencing Platform"/>
            <consortium name="The Broad Institute Genome Sequencing Center for Infectious Disease"/>
            <person name="Neafsey D."/>
            <person name="Carlton J."/>
            <person name="Barnwell J."/>
            <person name="Collins W."/>
            <person name="Escalante A."/>
            <person name="Mullikin J."/>
            <person name="Saul A."/>
            <person name="Guigo R."/>
            <person name="Camara F."/>
            <person name="Young S.K."/>
            <person name="Zeng Q."/>
            <person name="Gargeya S."/>
            <person name="Fitzgerald M."/>
            <person name="Haas B."/>
            <person name="Abouelleil A."/>
            <person name="Alvarado L."/>
            <person name="Arachchi H.M."/>
            <person name="Berlin A."/>
            <person name="Brown A."/>
            <person name="Chapman S.B."/>
            <person name="Chen Z."/>
            <person name="Dunbar C."/>
            <person name="Freedman E."/>
            <person name="Gearin G."/>
            <person name="Gellesch M."/>
            <person name="Goldberg J."/>
            <person name="Griggs A."/>
            <person name="Gujja S."/>
            <person name="Heiman D."/>
            <person name="Howarth C."/>
            <person name="Larson L."/>
            <person name="Lui A."/>
            <person name="MacDonald P.J.P."/>
            <person name="Montmayeur A."/>
            <person name="Murphy C."/>
            <person name="Neiman D."/>
            <person name="Pearson M."/>
            <person name="Priest M."/>
            <person name="Roberts A."/>
            <person name="Saif S."/>
            <person name="Shea T."/>
            <person name="Shenoy N."/>
            <person name="Sisk P."/>
            <person name="Stolte C."/>
            <person name="Sykes S."/>
            <person name="Wortman J."/>
            <person name="Nusbaum C."/>
            <person name="Birren B."/>
        </authorList>
    </citation>
    <scope>NUCLEOTIDE SEQUENCE [LARGE SCALE GENOMIC DNA]</scope>
    <source>
        <strain evidence="2 3">North Korean</strain>
    </source>
</reference>
<gene>
    <name evidence="2" type="ORF">PVNG_04454</name>
</gene>
<accession>A0A0J9U4Z1</accession>
<organism evidence="2 3">
    <name type="scientific">Plasmodium vivax North Korean</name>
    <dbReference type="NCBI Taxonomy" id="1035514"/>
    <lineage>
        <taxon>Eukaryota</taxon>
        <taxon>Sar</taxon>
        <taxon>Alveolata</taxon>
        <taxon>Apicomplexa</taxon>
        <taxon>Aconoidasida</taxon>
        <taxon>Haemosporida</taxon>
        <taxon>Plasmodiidae</taxon>
        <taxon>Plasmodium</taxon>
        <taxon>Plasmodium (Plasmodium)</taxon>
    </lineage>
</organism>
<protein>
    <submittedName>
        <fullName evidence="2">Uncharacterized protein</fullName>
    </submittedName>
</protein>
<dbReference type="Proteomes" id="UP000053239">
    <property type="component" value="Unassembled WGS sequence"/>
</dbReference>
<sequence length="709" mass="83598">MTYTKESNTDFCNQLGINSYFQFTTICKKFVTLFKAFKAQCSPSETNWINKKYPEFMNFWLNNQLYTSGYNEANNSEFYNKLEPNLNQFGAEDALKDKMYVIKKKNLNNMSLLYEVYKIFYTSSDKPYKKCDNFLGKFKTDYNTALNKCYYDGDIKLCEGIQKFYDLYKQKVSKIVPGCENVKFPKLPELTLFESGDNTILKTSKIGPYLRMTKQIEILGKLAQLKSENYEDLKYLVSLYYNMLFEPNETERKYVMINVLYQFIQYCNENKKNLKLSLFMEEFLGEYYQKNVTEYQQIFRECNTDSNTNTYCQLHKECNDKFGKDLSLIKEDSSKYISQQKDFIKNLSALDKWIINAKALFQDSEAMSRILPTIMSTIEFRESILKDLHKYKLYDKLNENVDPDLYNSYCRGIKISFPKNNDLDKICHMFVRNLITLPSILEEEDDSERCKYFTFWIHDQINKNIILYGLNSRTKNFFLLKFYQVENKIIGEGRNNDCFFEYISKVGIDLWIKWKDLYDYIKNYNDIKEKINSDNKWCKIYNSYYNYIKDVYTNFKNECCKGSREKCPYNLKFKDWCDKDDIFTKIKCEQPVEADVSSSEHKEDIAAQPEGAHRGKHKTEEEDGRERKLGEPGGGKANIREVEDVAGVEGEGKARRIQFERHIPTPDRVFDVNEESTNPNKSNKVGTIGATVAGSSLFLLMMYKVKKHI</sequence>
<name>A0A0J9U4Z1_PLAVI</name>
<feature type="region of interest" description="Disordered" evidence="1">
    <location>
        <begin position="595"/>
        <end position="637"/>
    </location>
</feature>